<reference evidence="1 2" key="1">
    <citation type="submission" date="2019-03" db="EMBL/GenBank/DDBJ databases">
        <title>Seongchinamella monodicae gen. nov., sp. nov., a novel member of the Gammaproteobacteria isolated from a tidal mudflat of beach.</title>
        <authorList>
            <person name="Yang H.G."/>
            <person name="Kang J.W."/>
            <person name="Lee S.D."/>
        </authorList>
    </citation>
    <scope>NUCLEOTIDE SEQUENCE [LARGE SCALE GENOMIC DNA]</scope>
    <source>
        <strain evidence="1 2">GH4-78</strain>
    </source>
</reference>
<accession>A0A4V2ZWV5</accession>
<organism evidence="1 2">
    <name type="scientific">Seongchinamella unica</name>
    <dbReference type="NCBI Taxonomy" id="2547392"/>
    <lineage>
        <taxon>Bacteria</taxon>
        <taxon>Pseudomonadati</taxon>
        <taxon>Pseudomonadota</taxon>
        <taxon>Gammaproteobacteria</taxon>
        <taxon>Cellvibrionales</taxon>
        <taxon>Halieaceae</taxon>
        <taxon>Seongchinamella</taxon>
    </lineage>
</organism>
<comment type="caution">
    <text evidence="1">The sequence shown here is derived from an EMBL/GenBank/DDBJ whole genome shotgun (WGS) entry which is preliminary data.</text>
</comment>
<dbReference type="EMBL" id="SMSE01000004">
    <property type="protein sequence ID" value="TDG11808.1"/>
    <property type="molecule type" value="Genomic_DNA"/>
</dbReference>
<protein>
    <recommendedName>
        <fullName evidence="3">Zinc-binding dehydrogenase</fullName>
    </recommendedName>
</protein>
<evidence type="ECO:0008006" key="3">
    <source>
        <dbReference type="Google" id="ProtNLM"/>
    </source>
</evidence>
<dbReference type="AlphaFoldDB" id="A0A4V2ZWV5"/>
<gene>
    <name evidence="1" type="ORF">E2F43_15665</name>
</gene>
<proteinExistence type="predicted"/>
<dbReference type="OrthoDB" id="4190732at2"/>
<name>A0A4V2ZWV5_9GAMM</name>
<evidence type="ECO:0000313" key="2">
    <source>
        <dbReference type="Proteomes" id="UP000295554"/>
    </source>
</evidence>
<dbReference type="Pfam" id="PF13602">
    <property type="entry name" value="ADH_zinc_N_2"/>
    <property type="match status" value="1"/>
</dbReference>
<dbReference type="RefSeq" id="WP_133214411.1">
    <property type="nucleotide sequence ID" value="NZ_SMSE01000004.1"/>
</dbReference>
<dbReference type="Proteomes" id="UP000295554">
    <property type="component" value="Unassembled WGS sequence"/>
</dbReference>
<evidence type="ECO:0000313" key="1">
    <source>
        <dbReference type="EMBL" id="TDG11808.1"/>
    </source>
</evidence>
<dbReference type="Gene3D" id="3.90.180.10">
    <property type="entry name" value="Medium-chain alcohol dehydrogenases, catalytic domain"/>
    <property type="match status" value="1"/>
</dbReference>
<sequence length="68" mass="7446">MNCAFMEQDVVSILAQLDSEDLALLASLMAEGKMVSQIVQRFSLEETARAIAYSETGRARGKIIVGMH</sequence>
<keyword evidence="2" id="KW-1185">Reference proteome</keyword>